<evidence type="ECO:0008006" key="4">
    <source>
        <dbReference type="Google" id="ProtNLM"/>
    </source>
</evidence>
<protein>
    <recommendedName>
        <fullName evidence="4">Sulfotransferase family protein</fullName>
    </recommendedName>
</protein>
<accession>A0A1I1P3J0</accession>
<dbReference type="AlphaFoldDB" id="A0A1I1P3J0"/>
<feature type="region of interest" description="Disordered" evidence="1">
    <location>
        <begin position="370"/>
        <end position="393"/>
    </location>
</feature>
<sequence length="393" mass="43836">MPSYAPWRGEQRHIRARYAAPLTGHTRAMGAKVFLHVGAPKTGTTYLQDRLFLNRSSLAKHGIKYPTGLREDHFLAALDLTGIKWPGFAEKAEGEWDGLVRRAKLATGTVVLSHEVLAVAKPSRIRKAASDLGGLDNSTELHVVFTARDITRQLTADWQEGLKMYGTKSFRRYLREVKEGDPRTSKVWFWRAQHIPRVLSNWGAIVPPERIHLVVLPRSGGDVWEMFSQVIGADPTWAPRESDRRNSSIGAGEATLLRQLNQRLKAAGLERATHRRLVLDAIVYDTISERESEPIMFPPASHEWARDVAQEWTDWVAASGIDVIGDPADLLPGPPTDAEWRNPDRPGPKAVRDAALDALVGITLEAANRPDPEASLRRRAARAARRLAKRPGR</sequence>
<dbReference type="SUPFAM" id="SSF52540">
    <property type="entry name" value="P-loop containing nucleoside triphosphate hydrolases"/>
    <property type="match status" value="1"/>
</dbReference>
<evidence type="ECO:0000256" key="1">
    <source>
        <dbReference type="SAM" id="MobiDB-lite"/>
    </source>
</evidence>
<organism evidence="2 3">
    <name type="scientific">Nocardioides terrae</name>
    <dbReference type="NCBI Taxonomy" id="574651"/>
    <lineage>
        <taxon>Bacteria</taxon>
        <taxon>Bacillati</taxon>
        <taxon>Actinomycetota</taxon>
        <taxon>Actinomycetes</taxon>
        <taxon>Propionibacteriales</taxon>
        <taxon>Nocardioidaceae</taxon>
        <taxon>Nocardioides</taxon>
    </lineage>
</organism>
<keyword evidence="3" id="KW-1185">Reference proteome</keyword>
<name>A0A1I1P3J0_9ACTN</name>
<reference evidence="2 3" key="1">
    <citation type="submission" date="2016-10" db="EMBL/GenBank/DDBJ databases">
        <authorList>
            <person name="de Groot N.N."/>
        </authorList>
    </citation>
    <scope>NUCLEOTIDE SEQUENCE [LARGE SCALE GENOMIC DNA]</scope>
    <source>
        <strain evidence="2 3">CGMCC 1.7056</strain>
    </source>
</reference>
<dbReference type="InterPro" id="IPR027417">
    <property type="entry name" value="P-loop_NTPase"/>
</dbReference>
<proteinExistence type="predicted"/>
<dbReference type="STRING" id="574651.SAMN04487968_12111"/>
<dbReference type="EMBL" id="FOLB01000021">
    <property type="protein sequence ID" value="SFD01543.1"/>
    <property type="molecule type" value="Genomic_DNA"/>
</dbReference>
<dbReference type="Proteomes" id="UP000198832">
    <property type="component" value="Unassembled WGS sequence"/>
</dbReference>
<gene>
    <name evidence="2" type="ORF">SAMN04487968_12111</name>
</gene>
<feature type="compositionally biased region" description="Basic residues" evidence="1">
    <location>
        <begin position="377"/>
        <end position="393"/>
    </location>
</feature>
<evidence type="ECO:0000313" key="2">
    <source>
        <dbReference type="EMBL" id="SFD01543.1"/>
    </source>
</evidence>
<evidence type="ECO:0000313" key="3">
    <source>
        <dbReference type="Proteomes" id="UP000198832"/>
    </source>
</evidence>